<evidence type="ECO:0000313" key="2">
    <source>
        <dbReference type="Proteomes" id="UP000805614"/>
    </source>
</evidence>
<dbReference type="EMBL" id="JABVEC010000001">
    <property type="protein sequence ID" value="MBC6464296.1"/>
    <property type="molecule type" value="Genomic_DNA"/>
</dbReference>
<accession>A0ABR7LHG4</accession>
<name>A0ABR7LHG4_9ACTN</name>
<proteinExistence type="predicted"/>
<comment type="caution">
    <text evidence="1">The sequence shown here is derived from an EMBL/GenBank/DDBJ whole genome shotgun (WGS) entry which is preliminary data.</text>
</comment>
<reference evidence="1 2" key="1">
    <citation type="submission" date="2020-06" db="EMBL/GenBank/DDBJ databases">
        <title>Actinomadura xiongansis sp. nov., isolated from soil of Baiyangdian.</title>
        <authorList>
            <person name="Zhang X."/>
        </authorList>
    </citation>
    <scope>NUCLEOTIDE SEQUENCE [LARGE SCALE GENOMIC DNA]</scope>
    <source>
        <strain evidence="1 2">HBUM206468</strain>
    </source>
</reference>
<organism evidence="1 2">
    <name type="scientific">Actinomadura alba</name>
    <dbReference type="NCBI Taxonomy" id="406431"/>
    <lineage>
        <taxon>Bacteria</taxon>
        <taxon>Bacillati</taxon>
        <taxon>Actinomycetota</taxon>
        <taxon>Actinomycetes</taxon>
        <taxon>Streptosporangiales</taxon>
        <taxon>Thermomonosporaceae</taxon>
        <taxon>Actinomadura</taxon>
    </lineage>
</organism>
<dbReference type="Proteomes" id="UP000805614">
    <property type="component" value="Unassembled WGS sequence"/>
</dbReference>
<sequence>MTTLAAFRLGPHHGPDYQPYGVLSYSRQAHRHILTEYADREAAEAARTRIAHDADLSALLLCQSAGRWVPAASADARVALVAYAIDWPTGVLNNRQSEIKALLAACRRDRSPMWAWGVFQNLVTAMEHTDTEARDWCLNNLAPGGA</sequence>
<dbReference type="RefSeq" id="WP_187241229.1">
    <property type="nucleotide sequence ID" value="NZ_BAAAOK010000011.1"/>
</dbReference>
<gene>
    <name evidence="1" type="ORF">HKK74_02095</name>
</gene>
<protein>
    <submittedName>
        <fullName evidence="1">Uncharacterized protein</fullName>
    </submittedName>
</protein>
<keyword evidence="2" id="KW-1185">Reference proteome</keyword>
<evidence type="ECO:0000313" key="1">
    <source>
        <dbReference type="EMBL" id="MBC6464296.1"/>
    </source>
</evidence>